<dbReference type="GO" id="GO:0031297">
    <property type="term" value="P:replication fork processing"/>
    <property type="evidence" value="ECO:0007669"/>
    <property type="project" value="TreeGrafter"/>
</dbReference>
<keyword evidence="2" id="KW-1185">Reference proteome</keyword>
<dbReference type="Gene3D" id="3.30.420.10">
    <property type="entry name" value="Ribonuclease H-like superfamily/Ribonuclease H"/>
    <property type="match status" value="1"/>
</dbReference>
<name>A0A0N4YIX6_NIPBR</name>
<dbReference type="GO" id="GO:0000729">
    <property type="term" value="P:DNA double-strand break processing"/>
    <property type="evidence" value="ECO:0007669"/>
    <property type="project" value="TreeGrafter"/>
</dbReference>
<sequence>MRLIGSTKHLGQARLPNAPFVFGSNALTAKKQISKIVTALADLLLSTKMPLSRSFKRIPKVLSRWVPHALTESDRAVRVCIAESLLLRPHRKDLLESIVTVDESWVYYENDSRHAYWIPFGEQAP</sequence>
<dbReference type="GO" id="GO:0035861">
    <property type="term" value="C:site of double-strand break"/>
    <property type="evidence" value="ECO:0007669"/>
    <property type="project" value="TreeGrafter"/>
</dbReference>
<dbReference type="PANTHER" id="PTHR46060:SF2">
    <property type="entry name" value="HISTONE-LYSINE N-METHYLTRANSFERASE SETMAR"/>
    <property type="match status" value="1"/>
</dbReference>
<dbReference type="Proteomes" id="UP000271162">
    <property type="component" value="Unassembled WGS sequence"/>
</dbReference>
<dbReference type="PANTHER" id="PTHR46060">
    <property type="entry name" value="MARINER MOS1 TRANSPOSASE-LIKE PROTEIN"/>
    <property type="match status" value="1"/>
</dbReference>
<organism evidence="3">
    <name type="scientific">Nippostrongylus brasiliensis</name>
    <name type="common">Rat hookworm</name>
    <dbReference type="NCBI Taxonomy" id="27835"/>
    <lineage>
        <taxon>Eukaryota</taxon>
        <taxon>Metazoa</taxon>
        <taxon>Ecdysozoa</taxon>
        <taxon>Nematoda</taxon>
        <taxon>Chromadorea</taxon>
        <taxon>Rhabditida</taxon>
        <taxon>Rhabditina</taxon>
        <taxon>Rhabditomorpha</taxon>
        <taxon>Strongyloidea</taxon>
        <taxon>Heligmosomidae</taxon>
        <taxon>Nippostrongylus</taxon>
    </lineage>
</organism>
<dbReference type="GO" id="GO:0003690">
    <property type="term" value="F:double-stranded DNA binding"/>
    <property type="evidence" value="ECO:0007669"/>
    <property type="project" value="TreeGrafter"/>
</dbReference>
<gene>
    <name evidence="1" type="ORF">NBR_LOCUS16887</name>
</gene>
<dbReference type="GO" id="GO:0015074">
    <property type="term" value="P:DNA integration"/>
    <property type="evidence" value="ECO:0007669"/>
    <property type="project" value="TreeGrafter"/>
</dbReference>
<dbReference type="STRING" id="27835.A0A0N4YIX6"/>
<protein>
    <submittedName>
        <fullName evidence="3">Transposase</fullName>
    </submittedName>
</protein>
<dbReference type="AlphaFoldDB" id="A0A0N4YIX6"/>
<evidence type="ECO:0000313" key="3">
    <source>
        <dbReference type="WBParaSite" id="NBR_0001688601-mRNA-1"/>
    </source>
</evidence>
<evidence type="ECO:0000313" key="2">
    <source>
        <dbReference type="Proteomes" id="UP000271162"/>
    </source>
</evidence>
<reference evidence="3" key="1">
    <citation type="submission" date="2017-02" db="UniProtKB">
        <authorList>
            <consortium name="WormBaseParasite"/>
        </authorList>
    </citation>
    <scope>IDENTIFICATION</scope>
</reference>
<proteinExistence type="predicted"/>
<dbReference type="GO" id="GO:0044547">
    <property type="term" value="F:DNA topoisomerase binding"/>
    <property type="evidence" value="ECO:0007669"/>
    <property type="project" value="TreeGrafter"/>
</dbReference>
<dbReference type="EMBL" id="UYSL01022444">
    <property type="protein sequence ID" value="VDL80482.1"/>
    <property type="molecule type" value="Genomic_DNA"/>
</dbReference>
<dbReference type="GO" id="GO:0046975">
    <property type="term" value="F:histone H3K36 methyltransferase activity"/>
    <property type="evidence" value="ECO:0007669"/>
    <property type="project" value="TreeGrafter"/>
</dbReference>
<dbReference type="InterPro" id="IPR052709">
    <property type="entry name" value="Transposase-MT_Hybrid"/>
</dbReference>
<dbReference type="GO" id="GO:0006303">
    <property type="term" value="P:double-strand break repair via nonhomologous end joining"/>
    <property type="evidence" value="ECO:0007669"/>
    <property type="project" value="TreeGrafter"/>
</dbReference>
<reference evidence="1 2" key="2">
    <citation type="submission" date="2018-11" db="EMBL/GenBank/DDBJ databases">
        <authorList>
            <consortium name="Pathogen Informatics"/>
        </authorList>
    </citation>
    <scope>NUCLEOTIDE SEQUENCE [LARGE SCALE GENOMIC DNA]</scope>
</reference>
<accession>A0A0N4YIX6</accession>
<evidence type="ECO:0000313" key="1">
    <source>
        <dbReference type="EMBL" id="VDL80482.1"/>
    </source>
</evidence>
<dbReference type="GO" id="GO:0042800">
    <property type="term" value="F:histone H3K4 methyltransferase activity"/>
    <property type="evidence" value="ECO:0007669"/>
    <property type="project" value="TreeGrafter"/>
</dbReference>
<dbReference type="GO" id="GO:0000014">
    <property type="term" value="F:single-stranded DNA endodeoxyribonuclease activity"/>
    <property type="evidence" value="ECO:0007669"/>
    <property type="project" value="TreeGrafter"/>
</dbReference>
<dbReference type="GO" id="GO:0044774">
    <property type="term" value="P:mitotic DNA integrity checkpoint signaling"/>
    <property type="evidence" value="ECO:0007669"/>
    <property type="project" value="TreeGrafter"/>
</dbReference>
<dbReference type="GO" id="GO:0000793">
    <property type="term" value="C:condensed chromosome"/>
    <property type="evidence" value="ECO:0007669"/>
    <property type="project" value="TreeGrafter"/>
</dbReference>
<dbReference type="GO" id="GO:0005634">
    <property type="term" value="C:nucleus"/>
    <property type="evidence" value="ECO:0007669"/>
    <property type="project" value="TreeGrafter"/>
</dbReference>
<dbReference type="WBParaSite" id="NBR_0001688601-mRNA-1">
    <property type="protein sequence ID" value="NBR_0001688601-mRNA-1"/>
    <property type="gene ID" value="NBR_0001688601"/>
</dbReference>
<dbReference type="InterPro" id="IPR036397">
    <property type="entry name" value="RNaseH_sf"/>
</dbReference>
<dbReference type="GO" id="GO:0003697">
    <property type="term" value="F:single-stranded DNA binding"/>
    <property type="evidence" value="ECO:0007669"/>
    <property type="project" value="TreeGrafter"/>
</dbReference>